<sequence>MTGKLHWTDVIDPWPMGGLSAIEAVTEIGTYTISIDQPAAGGLCCLWLAGNDSDEHDSEHRSSRDAEAAAEADYNARRDHSDSTR</sequence>
<feature type="compositionally biased region" description="Basic and acidic residues" evidence="1">
    <location>
        <begin position="74"/>
        <end position="85"/>
    </location>
</feature>
<comment type="caution">
    <text evidence="2">The sequence shown here is derived from an EMBL/GenBank/DDBJ whole genome shotgun (WGS) entry which is preliminary data.</text>
</comment>
<dbReference type="EMBL" id="AOGE01000073">
    <property type="protein sequence ID" value="ELT46850.1"/>
    <property type="molecule type" value="Genomic_DNA"/>
</dbReference>
<dbReference type="Proteomes" id="UP000011971">
    <property type="component" value="Unassembled WGS sequence"/>
</dbReference>
<organism evidence="2 3">
    <name type="scientific">Brucella intermedia M86</name>
    <dbReference type="NCBI Taxonomy" id="1234597"/>
    <lineage>
        <taxon>Bacteria</taxon>
        <taxon>Pseudomonadati</taxon>
        <taxon>Pseudomonadota</taxon>
        <taxon>Alphaproteobacteria</taxon>
        <taxon>Hyphomicrobiales</taxon>
        <taxon>Brucellaceae</taxon>
        <taxon>Brucella/Ochrobactrum group</taxon>
        <taxon>Brucella</taxon>
    </lineage>
</organism>
<dbReference type="RefSeq" id="WP_006473028.1">
    <property type="nucleotide sequence ID" value="NZ_AOGE01000073.1"/>
</dbReference>
<dbReference type="AlphaFoldDB" id="M5JK62"/>
<evidence type="ECO:0000313" key="2">
    <source>
        <dbReference type="EMBL" id="ELT46850.1"/>
    </source>
</evidence>
<feature type="region of interest" description="Disordered" evidence="1">
    <location>
        <begin position="53"/>
        <end position="85"/>
    </location>
</feature>
<protein>
    <submittedName>
        <fullName evidence="2">Uncharacterized protein</fullName>
    </submittedName>
</protein>
<reference evidence="2 3" key="1">
    <citation type="journal article" date="2013" name="Gut Pathog.">
        <title>Draft genome of Ochrobactrum intermedium strain M86 isolated from non-ulcer dyspeptic individual from India.</title>
        <authorList>
            <person name="Kulkarni G."/>
            <person name="Dhotre D."/>
            <person name="Dharne M."/>
            <person name="Shetty S."/>
            <person name="Chowdhury S."/>
            <person name="Misra V."/>
            <person name="Misra S."/>
            <person name="Patole M."/>
            <person name="Shouche Y."/>
        </authorList>
    </citation>
    <scope>NUCLEOTIDE SEQUENCE [LARGE SCALE GENOMIC DNA]</scope>
    <source>
        <strain evidence="2 3">M86</strain>
    </source>
</reference>
<proteinExistence type="predicted"/>
<evidence type="ECO:0000256" key="1">
    <source>
        <dbReference type="SAM" id="MobiDB-lite"/>
    </source>
</evidence>
<gene>
    <name evidence="2" type="ORF">D584_22726</name>
</gene>
<evidence type="ECO:0000313" key="3">
    <source>
        <dbReference type="Proteomes" id="UP000011971"/>
    </source>
</evidence>
<name>M5JK62_9HYPH</name>
<accession>M5JK62</accession>
<feature type="compositionally biased region" description="Basic and acidic residues" evidence="1">
    <location>
        <begin position="57"/>
        <end position="67"/>
    </location>
</feature>